<organism evidence="1">
    <name type="scientific">Arundo donax</name>
    <name type="common">Giant reed</name>
    <name type="synonym">Donax arundinaceus</name>
    <dbReference type="NCBI Taxonomy" id="35708"/>
    <lineage>
        <taxon>Eukaryota</taxon>
        <taxon>Viridiplantae</taxon>
        <taxon>Streptophyta</taxon>
        <taxon>Embryophyta</taxon>
        <taxon>Tracheophyta</taxon>
        <taxon>Spermatophyta</taxon>
        <taxon>Magnoliopsida</taxon>
        <taxon>Liliopsida</taxon>
        <taxon>Poales</taxon>
        <taxon>Poaceae</taxon>
        <taxon>PACMAD clade</taxon>
        <taxon>Arundinoideae</taxon>
        <taxon>Arundineae</taxon>
        <taxon>Arundo</taxon>
    </lineage>
</organism>
<reference evidence="1" key="2">
    <citation type="journal article" date="2015" name="Data Brief">
        <title>Shoot transcriptome of the giant reed, Arundo donax.</title>
        <authorList>
            <person name="Barrero R.A."/>
            <person name="Guerrero F.D."/>
            <person name="Moolhuijzen P."/>
            <person name="Goolsby J.A."/>
            <person name="Tidwell J."/>
            <person name="Bellgard S.E."/>
            <person name="Bellgard M.I."/>
        </authorList>
    </citation>
    <scope>NUCLEOTIDE SEQUENCE</scope>
    <source>
        <tissue evidence="1">Shoot tissue taken approximately 20 cm above the soil surface</tissue>
    </source>
</reference>
<proteinExistence type="predicted"/>
<dbReference type="AlphaFoldDB" id="A0A0A8Z7T0"/>
<name>A0A0A8Z7T0_ARUDO</name>
<dbReference type="EMBL" id="GBRH01266978">
    <property type="protein sequence ID" value="JAD30917.1"/>
    <property type="molecule type" value="Transcribed_RNA"/>
</dbReference>
<protein>
    <submittedName>
        <fullName evidence="1">Uncharacterized protein</fullName>
    </submittedName>
</protein>
<sequence>MSSEGKHLGYIATKQVALNMLTMR</sequence>
<reference evidence="1" key="1">
    <citation type="submission" date="2014-09" db="EMBL/GenBank/DDBJ databases">
        <authorList>
            <person name="Magalhaes I.L.F."/>
            <person name="Oliveira U."/>
            <person name="Santos F.R."/>
            <person name="Vidigal T.H.D.A."/>
            <person name="Brescovit A.D."/>
            <person name="Santos A.J."/>
        </authorList>
    </citation>
    <scope>NUCLEOTIDE SEQUENCE</scope>
    <source>
        <tissue evidence="1">Shoot tissue taken approximately 20 cm above the soil surface</tissue>
    </source>
</reference>
<evidence type="ECO:0000313" key="1">
    <source>
        <dbReference type="EMBL" id="JAD30917.1"/>
    </source>
</evidence>
<accession>A0A0A8Z7T0</accession>